<reference evidence="2" key="1">
    <citation type="submission" date="2018-02" db="EMBL/GenBank/DDBJ databases">
        <authorList>
            <person name="Cohen D.B."/>
            <person name="Kent A.D."/>
        </authorList>
    </citation>
    <scope>NUCLEOTIDE SEQUENCE</scope>
</reference>
<feature type="region of interest" description="Disordered" evidence="1">
    <location>
        <begin position="1"/>
        <end position="50"/>
    </location>
</feature>
<dbReference type="InterPro" id="IPR032704">
    <property type="entry name" value="Cms1"/>
</dbReference>
<dbReference type="EMBL" id="OIVN01004235">
    <property type="protein sequence ID" value="SPD16216.1"/>
    <property type="molecule type" value="Genomic_DNA"/>
</dbReference>
<dbReference type="PANTHER" id="PTHR24030">
    <property type="entry name" value="PROTEIN CMSS1"/>
    <property type="match status" value="1"/>
</dbReference>
<dbReference type="GO" id="GO:0030686">
    <property type="term" value="C:90S preribosome"/>
    <property type="evidence" value="ECO:0007669"/>
    <property type="project" value="TreeGrafter"/>
</dbReference>
<evidence type="ECO:0000313" key="2">
    <source>
        <dbReference type="EMBL" id="SPD16216.1"/>
    </source>
</evidence>
<organism evidence="2">
    <name type="scientific">Fagus sylvatica</name>
    <name type="common">Beechnut</name>
    <dbReference type="NCBI Taxonomy" id="28930"/>
    <lineage>
        <taxon>Eukaryota</taxon>
        <taxon>Viridiplantae</taxon>
        <taxon>Streptophyta</taxon>
        <taxon>Embryophyta</taxon>
        <taxon>Tracheophyta</taxon>
        <taxon>Spermatophyta</taxon>
        <taxon>Magnoliopsida</taxon>
        <taxon>eudicotyledons</taxon>
        <taxon>Gunneridae</taxon>
        <taxon>Pentapetalae</taxon>
        <taxon>rosids</taxon>
        <taxon>fabids</taxon>
        <taxon>Fagales</taxon>
        <taxon>Fagaceae</taxon>
        <taxon>Fagus</taxon>
    </lineage>
</organism>
<sequence length="193" mass="21674">MGRGGVTVDDKYNRKPLAPNNKTKKKKKQPLQKPTKNQPEPIENTQNLQPPSAASQLSFFINQFQSANGVQLSSLELESLKVSRYVHCGHIARRGGEQDVDNLGKHMKAAFGYSWKEMLCEKQVLEGKVDPGSPALLVISSSALRSIELLKGFRSLTRDCPAVKLFSKHMKVEEQFFSQLLKSKWMHLLSPLI</sequence>
<dbReference type="AlphaFoldDB" id="A0A2N9HPZ1"/>
<evidence type="ECO:0000256" key="1">
    <source>
        <dbReference type="SAM" id="MobiDB-lite"/>
    </source>
</evidence>
<gene>
    <name evidence="2" type="ORF">FSB_LOCUS44098</name>
</gene>
<protein>
    <recommendedName>
        <fullName evidence="3">Protein CMSS1</fullName>
    </recommendedName>
</protein>
<proteinExistence type="predicted"/>
<name>A0A2N9HPZ1_FAGSY</name>
<evidence type="ECO:0008006" key="3">
    <source>
        <dbReference type="Google" id="ProtNLM"/>
    </source>
</evidence>
<dbReference type="GO" id="GO:0005634">
    <property type="term" value="C:nucleus"/>
    <property type="evidence" value="ECO:0007669"/>
    <property type="project" value="TreeGrafter"/>
</dbReference>
<accession>A0A2N9HPZ1</accession>
<dbReference type="Pfam" id="PF14617">
    <property type="entry name" value="CMS1"/>
    <property type="match status" value="1"/>
</dbReference>
<dbReference type="PANTHER" id="PTHR24030:SF0">
    <property type="entry name" value="PROTEIN CMSS1"/>
    <property type="match status" value="1"/>
</dbReference>